<sequence>PHSAKYEEGKGNITHLSVSSQSYDSPFETCLPEDVMLPEWLGYGNFNLHSGFILMDSYDEYHILVGGRSVNLRSIIIKNTLSEIKKNLSQAISQYENGNFYNILKLKRIVKVNKIIHSKLSIYSPVSSFEDLFMEADSCVTSRMGRIYLKTLSDIGSILLTEYSYNSTTRRFVTWRKSNEDAEEAKMDINRDRLSKIIKAYDHASTKFIGSDHFEALVELIGPYMSMILISHLLPIIISQVI</sequence>
<dbReference type="AlphaFoldDB" id="A0A177AS50"/>
<dbReference type="GO" id="GO:0030833">
    <property type="term" value="P:regulation of actin filament polymerization"/>
    <property type="evidence" value="ECO:0007669"/>
    <property type="project" value="InterPro"/>
</dbReference>
<proteinExistence type="predicted"/>
<dbReference type="PANTHER" id="PTHR12195">
    <property type="entry name" value="CYTOPLASMIC FMR1-INTERACTING PROTEIN-RELATED"/>
    <property type="match status" value="1"/>
</dbReference>
<organism evidence="1 2">
    <name type="scientific">Intoshia linei</name>
    <dbReference type="NCBI Taxonomy" id="1819745"/>
    <lineage>
        <taxon>Eukaryota</taxon>
        <taxon>Metazoa</taxon>
        <taxon>Spiralia</taxon>
        <taxon>Lophotrochozoa</taxon>
        <taxon>Mesozoa</taxon>
        <taxon>Orthonectida</taxon>
        <taxon>Rhopaluridae</taxon>
        <taxon>Intoshia</taxon>
    </lineage>
</organism>
<comment type="caution">
    <text evidence="1">The sequence shown here is derived from an EMBL/GenBank/DDBJ whole genome shotgun (WGS) entry which is preliminary data.</text>
</comment>
<dbReference type="Proteomes" id="UP000078046">
    <property type="component" value="Unassembled WGS sequence"/>
</dbReference>
<dbReference type="EMBL" id="LWCA01001698">
    <property type="protein sequence ID" value="OAF64650.1"/>
    <property type="molecule type" value="Genomic_DNA"/>
</dbReference>
<evidence type="ECO:0000313" key="1">
    <source>
        <dbReference type="EMBL" id="OAF64650.1"/>
    </source>
</evidence>
<reference evidence="1 2" key="1">
    <citation type="submission" date="2016-04" db="EMBL/GenBank/DDBJ databases">
        <title>The genome of Intoshia linei affirms orthonectids as highly simplified spiralians.</title>
        <authorList>
            <person name="Mikhailov K.V."/>
            <person name="Slusarev G.S."/>
            <person name="Nikitin M.A."/>
            <person name="Logacheva M.D."/>
            <person name="Penin A."/>
            <person name="Aleoshin V."/>
            <person name="Panchin Y.V."/>
        </authorList>
    </citation>
    <scope>NUCLEOTIDE SEQUENCE [LARGE SCALE GENOMIC DNA]</scope>
    <source>
        <strain evidence="1">Intl2013</strain>
        <tissue evidence="1">Whole animal</tissue>
    </source>
</reference>
<dbReference type="Pfam" id="PF05994">
    <property type="entry name" value="FragX_IP"/>
    <property type="match status" value="1"/>
</dbReference>
<accession>A0A177AS50</accession>
<keyword evidence="2" id="KW-1185">Reference proteome</keyword>
<protein>
    <submittedName>
        <fullName evidence="1">Uncharacterized protein</fullName>
    </submittedName>
</protein>
<dbReference type="GO" id="GO:0031267">
    <property type="term" value="F:small GTPase binding"/>
    <property type="evidence" value="ECO:0007669"/>
    <property type="project" value="InterPro"/>
</dbReference>
<gene>
    <name evidence="1" type="ORF">A3Q56_07626</name>
</gene>
<name>A0A177AS50_9BILA</name>
<feature type="non-terminal residue" evidence="1">
    <location>
        <position position="1"/>
    </location>
</feature>
<evidence type="ECO:0000313" key="2">
    <source>
        <dbReference type="Proteomes" id="UP000078046"/>
    </source>
</evidence>
<dbReference type="InterPro" id="IPR008081">
    <property type="entry name" value="Cytoplasmic_FMR1-int"/>
</dbReference>